<dbReference type="Proteomes" id="UP000239648">
    <property type="component" value="Unassembled WGS sequence"/>
</dbReference>
<keyword evidence="9" id="KW-1185">Reference proteome</keyword>
<dbReference type="OrthoDB" id="8441067at2"/>
<accession>A0A2S6G9N6</accession>
<dbReference type="Gene3D" id="3.30.470.20">
    <property type="entry name" value="ATP-grasp fold, B domain"/>
    <property type="match status" value="1"/>
</dbReference>
<proteinExistence type="predicted"/>
<reference evidence="6 9" key="1">
    <citation type="submission" date="2018-02" db="EMBL/GenBank/DDBJ databases">
        <title>Deep subsurface shale carbon reservoir microbial communities from Ohio and West Virginia, USA.</title>
        <authorList>
            <person name="Wrighton K."/>
        </authorList>
    </citation>
    <scope>NUCLEOTIDE SEQUENCE [LARGE SCALE GENOMIC DNA]</scope>
    <source>
        <strain evidence="6 9">UTICA-S1B6</strain>
    </source>
</reference>
<gene>
    <name evidence="7" type="ORF">B0H24_1003185</name>
    <name evidence="6" type="ORF">BY455_103185</name>
</gene>
<evidence type="ECO:0000313" key="8">
    <source>
        <dbReference type="Proteomes" id="UP000239446"/>
    </source>
</evidence>
<dbReference type="Pfam" id="PF13535">
    <property type="entry name" value="ATP-grasp_4"/>
    <property type="match status" value="1"/>
</dbReference>
<evidence type="ECO:0000256" key="4">
    <source>
        <dbReference type="PROSITE-ProRule" id="PRU00409"/>
    </source>
</evidence>
<dbReference type="GO" id="GO:0046872">
    <property type="term" value="F:metal ion binding"/>
    <property type="evidence" value="ECO:0007669"/>
    <property type="project" value="InterPro"/>
</dbReference>
<dbReference type="EMBL" id="PTIT01000003">
    <property type="protein sequence ID" value="PPK53111.1"/>
    <property type="molecule type" value="Genomic_DNA"/>
</dbReference>
<dbReference type="PROSITE" id="PS50975">
    <property type="entry name" value="ATP_GRASP"/>
    <property type="match status" value="1"/>
</dbReference>
<evidence type="ECO:0000313" key="9">
    <source>
        <dbReference type="Proteomes" id="UP000239648"/>
    </source>
</evidence>
<organism evidence="7 8">
    <name type="scientific">Marinobacter persicus</name>
    <dbReference type="NCBI Taxonomy" id="930118"/>
    <lineage>
        <taxon>Bacteria</taxon>
        <taxon>Pseudomonadati</taxon>
        <taxon>Pseudomonadota</taxon>
        <taxon>Gammaproteobacteria</taxon>
        <taxon>Pseudomonadales</taxon>
        <taxon>Marinobacteraceae</taxon>
        <taxon>Marinobacter</taxon>
    </lineage>
</organism>
<evidence type="ECO:0000256" key="2">
    <source>
        <dbReference type="ARBA" id="ARBA00022741"/>
    </source>
</evidence>
<evidence type="ECO:0000313" key="7">
    <source>
        <dbReference type="EMBL" id="PPK55988.1"/>
    </source>
</evidence>
<evidence type="ECO:0000256" key="3">
    <source>
        <dbReference type="ARBA" id="ARBA00022840"/>
    </source>
</evidence>
<dbReference type="Gene3D" id="3.30.1490.20">
    <property type="entry name" value="ATP-grasp fold, A domain"/>
    <property type="match status" value="1"/>
</dbReference>
<keyword evidence="3 4" id="KW-0067">ATP-binding</keyword>
<dbReference type="EMBL" id="PTIU01000003">
    <property type="protein sequence ID" value="PPK55988.1"/>
    <property type="molecule type" value="Genomic_DNA"/>
</dbReference>
<dbReference type="GO" id="GO:0016874">
    <property type="term" value="F:ligase activity"/>
    <property type="evidence" value="ECO:0007669"/>
    <property type="project" value="UniProtKB-KW"/>
</dbReference>
<dbReference type="GO" id="GO:0005524">
    <property type="term" value="F:ATP binding"/>
    <property type="evidence" value="ECO:0007669"/>
    <property type="project" value="UniProtKB-UniRule"/>
</dbReference>
<keyword evidence="2 4" id="KW-0547">Nucleotide-binding</keyword>
<reference evidence="7 8" key="2">
    <citation type="submission" date="2018-02" db="EMBL/GenBank/DDBJ databases">
        <title>Subsurface microbial communities from deep shales in Ohio and West Virginia, USA.</title>
        <authorList>
            <person name="Wrighton K."/>
        </authorList>
    </citation>
    <scope>NUCLEOTIDE SEQUENCE [LARGE SCALE GENOMIC DNA]</scope>
    <source>
        <strain evidence="7 8">UTICA-S1B9</strain>
    </source>
</reference>
<feature type="domain" description="ATP-grasp" evidence="5">
    <location>
        <begin position="111"/>
        <end position="328"/>
    </location>
</feature>
<dbReference type="PROSITE" id="PS00867">
    <property type="entry name" value="CPSASE_2"/>
    <property type="match status" value="1"/>
</dbReference>
<evidence type="ECO:0000313" key="6">
    <source>
        <dbReference type="EMBL" id="PPK53111.1"/>
    </source>
</evidence>
<dbReference type="SUPFAM" id="SSF56059">
    <property type="entry name" value="Glutathione synthetase ATP-binding domain-like"/>
    <property type="match status" value="1"/>
</dbReference>
<dbReference type="InterPro" id="IPR052032">
    <property type="entry name" value="ATP-dep_AA_Ligase"/>
</dbReference>
<evidence type="ECO:0000256" key="1">
    <source>
        <dbReference type="ARBA" id="ARBA00022598"/>
    </source>
</evidence>
<name>A0A2S6G9N6_9GAMM</name>
<dbReference type="AlphaFoldDB" id="A0A2S6G9N6"/>
<sequence length="439" mass="50719">MVSTKANVFVFGADDFNLNLIQALETGYEYSLHPLFDYAYIREQGLQIEVERLYQQALDKLDNFTDSVDAIVGYWDFPISTLLPLLRAPYNLPSPSLEATLKCEHKYWSRVEQNKVVPEYIPDFCAVDPFRDDYRDQISLDYPFWIKPIKGASSFLAFKVKNDSELEHAIERIRKAVHRYGSPFNDVLQHAHLPDEVASVDGNHCIAESIISSGRQCTLEGYVLNGEVTVHGIIDSVRAGKHRSSFARFQYPSTFPRRVQKQMLSVTERFLHHIEYDNGPFNIEFYWNQSQDSIRLLEVNTRISKSHSPLFQKVDGEANHRIMVETALGRDPHFPHRRGKYPVAAKFMWRVYEDARVTHVPPPEELEAVRRRFQDVDIELYVEPGKLLSTLEDQDSYSFELAALFIGADNQKALRQKYEDVKAALDIRLEPLDDKPSSR</sequence>
<dbReference type="InterPro" id="IPR005479">
    <property type="entry name" value="CPAse_ATP-bd"/>
</dbReference>
<dbReference type="PANTHER" id="PTHR43585">
    <property type="entry name" value="FUMIPYRROLE BIOSYNTHESIS PROTEIN C"/>
    <property type="match status" value="1"/>
</dbReference>
<dbReference type="RefSeq" id="WP_104415178.1">
    <property type="nucleotide sequence ID" value="NZ_PTIT01000003.1"/>
</dbReference>
<dbReference type="InterPro" id="IPR013815">
    <property type="entry name" value="ATP_grasp_subdomain_1"/>
</dbReference>
<keyword evidence="1" id="KW-0436">Ligase</keyword>
<dbReference type="Proteomes" id="UP000239446">
    <property type="component" value="Unassembled WGS sequence"/>
</dbReference>
<evidence type="ECO:0000259" key="5">
    <source>
        <dbReference type="PROSITE" id="PS50975"/>
    </source>
</evidence>
<dbReference type="PANTHER" id="PTHR43585:SF2">
    <property type="entry name" value="ATP-GRASP ENZYME FSQD"/>
    <property type="match status" value="1"/>
</dbReference>
<dbReference type="InterPro" id="IPR011761">
    <property type="entry name" value="ATP-grasp"/>
</dbReference>
<protein>
    <submittedName>
        <fullName evidence="7">ATP-grasp domain-containing protein</fullName>
    </submittedName>
</protein>
<comment type="caution">
    <text evidence="7">The sequence shown here is derived from an EMBL/GenBank/DDBJ whole genome shotgun (WGS) entry which is preliminary data.</text>
</comment>